<accession>A0ABN2HV74</accession>
<evidence type="ECO:0000313" key="2">
    <source>
        <dbReference type="Proteomes" id="UP001499947"/>
    </source>
</evidence>
<reference evidence="1 2" key="1">
    <citation type="journal article" date="2019" name="Int. J. Syst. Evol. Microbiol.">
        <title>The Global Catalogue of Microorganisms (GCM) 10K type strain sequencing project: providing services to taxonomists for standard genome sequencing and annotation.</title>
        <authorList>
            <consortium name="The Broad Institute Genomics Platform"/>
            <consortium name="The Broad Institute Genome Sequencing Center for Infectious Disease"/>
            <person name="Wu L."/>
            <person name="Ma J."/>
        </authorList>
    </citation>
    <scope>NUCLEOTIDE SEQUENCE [LARGE SCALE GENOMIC DNA]</scope>
    <source>
        <strain evidence="1 2">JCM 13244</strain>
    </source>
</reference>
<sequence>MPTRGAAVMTPDVWVRVSSATFGSRMVRADIIEQVRWDRKTPQHLVLTLHNGDEVRQDVRAGAPVDDMDDTEGPDLAEHLVSAIARASDRPGGHMLDLRRDETTGGVEWFRTPLVDKPWAG</sequence>
<gene>
    <name evidence="1" type="ORF">GCM10009680_36820</name>
</gene>
<comment type="caution">
    <text evidence="1">The sequence shown here is derived from an EMBL/GenBank/DDBJ whole genome shotgun (WGS) entry which is preliminary data.</text>
</comment>
<keyword evidence="2" id="KW-1185">Reference proteome</keyword>
<dbReference type="EMBL" id="BAAALR010000045">
    <property type="protein sequence ID" value="GAA1693811.1"/>
    <property type="molecule type" value="Genomic_DNA"/>
</dbReference>
<proteinExistence type="predicted"/>
<protein>
    <recommendedName>
        <fullName evidence="3">ATP-binding protein</fullName>
    </recommendedName>
</protein>
<name>A0ABN2HV74_9ACTN</name>
<evidence type="ECO:0000313" key="1">
    <source>
        <dbReference type="EMBL" id="GAA1693811.1"/>
    </source>
</evidence>
<evidence type="ECO:0008006" key="3">
    <source>
        <dbReference type="Google" id="ProtNLM"/>
    </source>
</evidence>
<organism evidence="1 2">
    <name type="scientific">Streptomyces yatensis</name>
    <dbReference type="NCBI Taxonomy" id="155177"/>
    <lineage>
        <taxon>Bacteria</taxon>
        <taxon>Bacillati</taxon>
        <taxon>Actinomycetota</taxon>
        <taxon>Actinomycetes</taxon>
        <taxon>Kitasatosporales</taxon>
        <taxon>Streptomycetaceae</taxon>
        <taxon>Streptomyces</taxon>
        <taxon>Streptomyces violaceusniger group</taxon>
    </lineage>
</organism>
<dbReference type="Proteomes" id="UP001499947">
    <property type="component" value="Unassembled WGS sequence"/>
</dbReference>